<feature type="transmembrane region" description="Helical" evidence="1">
    <location>
        <begin position="133"/>
        <end position="155"/>
    </location>
</feature>
<dbReference type="InterPro" id="IPR018674">
    <property type="entry name" value="DUF2142_membrane"/>
</dbReference>
<sequence length="480" mass="54514">MTKVRSIFKYELFYDLLFFAFALLCMTAFIFIQPFGEGPDEINRFRIVWYIAQNGRLPRGDDPAVLIPGYGGSYAFQPMLTYILQGYLLRFLRLFTDRFDVLLVASRLVNALFGLGAAFYVRKLSRLLFPDRLTQWVFSCLAVFLPQNIFIHTYVNTDSCAIFSVMMMLTEALRGLQKGFRRPVCIRLAVGIILCALSYYNAYGAVIAVILLFLSAFVRRVPAGSILPDGTAFPKERLHVDWLPLLKKGLFISAIVLLGAGWWFLRNAVLYHGDFLGIAARNVCAAETCLPEYHPLLRATYQSMGASVFSMVFGTDFFTLLCRSFVAMFGPMNLPTHYYIYNAYYWLFGIGLIAALIPVGGDLYLTWMDRRHRLFTNAVMALTCLIPIFLCVIYSYTWDFQPQGRYLLPMLPAFMYLVTLGEKKAAYLLQVLFDRLKLHALSSHISAIMGGLVILFTIAALFYSVFLVMLPHYLNAAALP</sequence>
<accession>A0A9D2I9Z1</accession>
<comment type="caution">
    <text evidence="2">The sequence shown here is derived from an EMBL/GenBank/DDBJ whole genome shotgun (WGS) entry which is preliminary data.</text>
</comment>
<feature type="transmembrane region" description="Helical" evidence="1">
    <location>
        <begin position="308"/>
        <end position="331"/>
    </location>
</feature>
<evidence type="ECO:0000313" key="3">
    <source>
        <dbReference type="Proteomes" id="UP000886858"/>
    </source>
</evidence>
<feature type="transmembrane region" description="Helical" evidence="1">
    <location>
        <begin position="445"/>
        <end position="470"/>
    </location>
</feature>
<feature type="transmembrane region" description="Helical" evidence="1">
    <location>
        <begin position="12"/>
        <end position="32"/>
    </location>
</feature>
<name>A0A9D2I9Z1_9FIRM</name>
<reference evidence="2" key="2">
    <citation type="submission" date="2021-04" db="EMBL/GenBank/DDBJ databases">
        <authorList>
            <person name="Gilroy R."/>
        </authorList>
    </citation>
    <scope>NUCLEOTIDE SEQUENCE</scope>
    <source>
        <strain evidence="2">CHK179-7159</strain>
    </source>
</reference>
<evidence type="ECO:0000313" key="2">
    <source>
        <dbReference type="EMBL" id="HJA94448.1"/>
    </source>
</evidence>
<keyword evidence="1" id="KW-0472">Membrane</keyword>
<organism evidence="2 3">
    <name type="scientific">Candidatus Eisenbergiella merdipullorum</name>
    <dbReference type="NCBI Taxonomy" id="2838553"/>
    <lineage>
        <taxon>Bacteria</taxon>
        <taxon>Bacillati</taxon>
        <taxon>Bacillota</taxon>
        <taxon>Clostridia</taxon>
        <taxon>Lachnospirales</taxon>
        <taxon>Lachnospiraceae</taxon>
        <taxon>Eisenbergiella</taxon>
    </lineage>
</organism>
<dbReference type="Pfam" id="PF09913">
    <property type="entry name" value="DUF2142"/>
    <property type="match status" value="1"/>
</dbReference>
<feature type="transmembrane region" description="Helical" evidence="1">
    <location>
        <begin position="410"/>
        <end position="433"/>
    </location>
</feature>
<gene>
    <name evidence="2" type="ORF">H9717_15270</name>
</gene>
<feature type="transmembrane region" description="Helical" evidence="1">
    <location>
        <begin position="101"/>
        <end position="121"/>
    </location>
</feature>
<dbReference type="AlphaFoldDB" id="A0A9D2I9Z1"/>
<feature type="transmembrane region" description="Helical" evidence="1">
    <location>
        <begin position="188"/>
        <end position="218"/>
    </location>
</feature>
<reference evidence="2" key="1">
    <citation type="journal article" date="2021" name="PeerJ">
        <title>Extensive microbial diversity within the chicken gut microbiome revealed by metagenomics and culture.</title>
        <authorList>
            <person name="Gilroy R."/>
            <person name="Ravi A."/>
            <person name="Getino M."/>
            <person name="Pursley I."/>
            <person name="Horton D.L."/>
            <person name="Alikhan N.F."/>
            <person name="Baker D."/>
            <person name="Gharbi K."/>
            <person name="Hall N."/>
            <person name="Watson M."/>
            <person name="Adriaenssens E.M."/>
            <person name="Foster-Nyarko E."/>
            <person name="Jarju S."/>
            <person name="Secka A."/>
            <person name="Antonio M."/>
            <person name="Oren A."/>
            <person name="Chaudhuri R.R."/>
            <person name="La Ragione R."/>
            <person name="Hildebrand F."/>
            <person name="Pallen M.J."/>
        </authorList>
    </citation>
    <scope>NUCLEOTIDE SEQUENCE</scope>
    <source>
        <strain evidence="2">CHK179-7159</strain>
    </source>
</reference>
<feature type="transmembrane region" description="Helical" evidence="1">
    <location>
        <begin position="245"/>
        <end position="265"/>
    </location>
</feature>
<protein>
    <recommendedName>
        <fullName evidence="4">Glycosyltransferase RgtA/B/C/D-like domain-containing protein</fullName>
    </recommendedName>
</protein>
<keyword evidence="1" id="KW-1133">Transmembrane helix</keyword>
<feature type="transmembrane region" description="Helical" evidence="1">
    <location>
        <begin position="377"/>
        <end position="398"/>
    </location>
</feature>
<proteinExistence type="predicted"/>
<evidence type="ECO:0008006" key="4">
    <source>
        <dbReference type="Google" id="ProtNLM"/>
    </source>
</evidence>
<dbReference type="EMBL" id="DWYY01000175">
    <property type="protein sequence ID" value="HJA94448.1"/>
    <property type="molecule type" value="Genomic_DNA"/>
</dbReference>
<evidence type="ECO:0000256" key="1">
    <source>
        <dbReference type="SAM" id="Phobius"/>
    </source>
</evidence>
<dbReference type="Proteomes" id="UP000886858">
    <property type="component" value="Unassembled WGS sequence"/>
</dbReference>
<keyword evidence="1" id="KW-0812">Transmembrane</keyword>
<feature type="transmembrane region" description="Helical" evidence="1">
    <location>
        <begin position="343"/>
        <end position="365"/>
    </location>
</feature>